<sequence>MQAAQYAPPQEGELTSEIQIDTSAIPAEVMNRLAAATLDLVKGILQQPGGREALDARTAARKAAQAASK</sequence>
<name>A0A8S5QZV6_9CAUD</name>
<protein>
    <submittedName>
        <fullName evidence="1">Uncharacterized protein</fullName>
    </submittedName>
</protein>
<accession>A0A8S5QZV6</accession>
<evidence type="ECO:0000313" key="1">
    <source>
        <dbReference type="EMBL" id="DAE24196.1"/>
    </source>
</evidence>
<dbReference type="EMBL" id="BK015770">
    <property type="protein sequence ID" value="DAE24196.1"/>
    <property type="molecule type" value="Genomic_DNA"/>
</dbReference>
<proteinExistence type="predicted"/>
<organism evidence="1">
    <name type="scientific">Caudovirales sp. ctNZz8</name>
    <dbReference type="NCBI Taxonomy" id="2826772"/>
    <lineage>
        <taxon>Viruses</taxon>
        <taxon>Duplodnaviria</taxon>
        <taxon>Heunggongvirae</taxon>
        <taxon>Uroviricota</taxon>
        <taxon>Caudoviricetes</taxon>
    </lineage>
</organism>
<reference evidence="1" key="1">
    <citation type="journal article" date="2021" name="Proc. Natl. Acad. Sci. U.S.A.">
        <title>A Catalog of Tens of Thousands of Viruses from Human Metagenomes Reveals Hidden Associations with Chronic Diseases.</title>
        <authorList>
            <person name="Tisza M.J."/>
            <person name="Buck C.B."/>
        </authorList>
    </citation>
    <scope>NUCLEOTIDE SEQUENCE</scope>
    <source>
        <strain evidence="1">CtNZz8</strain>
    </source>
</reference>